<feature type="region of interest" description="Disordered" evidence="2">
    <location>
        <begin position="457"/>
        <end position="536"/>
    </location>
</feature>
<organism evidence="3 4">
    <name type="scientific">Colletotrichum higginsianum (strain IMI 349063)</name>
    <name type="common">Crucifer anthracnose fungus</name>
    <dbReference type="NCBI Taxonomy" id="759273"/>
    <lineage>
        <taxon>Eukaryota</taxon>
        <taxon>Fungi</taxon>
        <taxon>Dikarya</taxon>
        <taxon>Ascomycota</taxon>
        <taxon>Pezizomycotina</taxon>
        <taxon>Sordariomycetes</taxon>
        <taxon>Hypocreomycetidae</taxon>
        <taxon>Glomerellales</taxon>
        <taxon>Glomerellaceae</taxon>
        <taxon>Colletotrichum</taxon>
        <taxon>Colletotrichum destructivum species complex</taxon>
    </lineage>
</organism>
<dbReference type="GeneID" id="28861248"/>
<evidence type="ECO:0000313" key="4">
    <source>
        <dbReference type="Proteomes" id="UP000092177"/>
    </source>
</evidence>
<dbReference type="RefSeq" id="XP_018161957.1">
    <property type="nucleotide sequence ID" value="XM_018297141.1"/>
</dbReference>
<keyword evidence="1" id="KW-0175">Coiled coil</keyword>
<dbReference type="PANTHER" id="PTHR19321">
    <property type="entry name" value="PROTEIN REGULATOR OF CYTOKINESIS 1 PRC1-RELATED"/>
    <property type="match status" value="1"/>
</dbReference>
<feature type="compositionally biased region" description="Polar residues" evidence="2">
    <location>
        <begin position="517"/>
        <end position="527"/>
    </location>
</feature>
<accession>A0A1B7YN22</accession>
<proteinExistence type="predicted"/>
<evidence type="ECO:0000256" key="1">
    <source>
        <dbReference type="SAM" id="Coils"/>
    </source>
</evidence>
<dbReference type="GO" id="GO:0051256">
    <property type="term" value="P:mitotic spindle midzone assembly"/>
    <property type="evidence" value="ECO:0007669"/>
    <property type="project" value="TreeGrafter"/>
</dbReference>
<dbReference type="VEuPathDB" id="FungiDB:CH63R_02166"/>
<dbReference type="PANTHER" id="PTHR19321:SF41">
    <property type="entry name" value="FASCETTO-RELATED"/>
    <property type="match status" value="1"/>
</dbReference>
<feature type="compositionally biased region" description="Polar residues" evidence="2">
    <location>
        <begin position="488"/>
        <end position="497"/>
    </location>
</feature>
<keyword evidence="4" id="KW-1185">Reference proteome</keyword>
<dbReference type="Proteomes" id="UP000092177">
    <property type="component" value="Chromosome 2"/>
</dbReference>
<feature type="compositionally biased region" description="Low complexity" evidence="2">
    <location>
        <begin position="700"/>
        <end position="731"/>
    </location>
</feature>
<dbReference type="Pfam" id="PF03999">
    <property type="entry name" value="MAP65_ASE1"/>
    <property type="match status" value="1"/>
</dbReference>
<dbReference type="OrthoDB" id="642895at2759"/>
<dbReference type="AlphaFoldDB" id="A0A1B7YN22"/>
<feature type="compositionally biased region" description="Acidic residues" evidence="2">
    <location>
        <begin position="733"/>
        <end position="745"/>
    </location>
</feature>
<feature type="region of interest" description="Disordered" evidence="2">
    <location>
        <begin position="554"/>
        <end position="591"/>
    </location>
</feature>
<dbReference type="EMBL" id="LTAN01000002">
    <property type="protein sequence ID" value="OBR13440.1"/>
    <property type="molecule type" value="Genomic_DNA"/>
</dbReference>
<reference evidence="4" key="1">
    <citation type="journal article" date="2017" name="BMC Genomics">
        <title>Gapless genome assembly of Colletotrichum higginsianum reveals chromosome structure and association of transposable elements with secondary metabolite gene clusters.</title>
        <authorList>
            <person name="Dallery J.-F."/>
            <person name="Lapalu N."/>
            <person name="Zampounis A."/>
            <person name="Pigne S."/>
            <person name="Luyten I."/>
            <person name="Amselem J."/>
            <person name="Wittenberg A.H.J."/>
            <person name="Zhou S."/>
            <person name="de Queiroz M.V."/>
            <person name="Robin G.P."/>
            <person name="Auger A."/>
            <person name="Hainaut M."/>
            <person name="Henrissat B."/>
            <person name="Kim K.-T."/>
            <person name="Lee Y.-H."/>
            <person name="Lespinet O."/>
            <person name="Schwartz D.C."/>
            <person name="Thon M.R."/>
            <person name="O'Connell R.J."/>
        </authorList>
    </citation>
    <scope>NUCLEOTIDE SEQUENCE [LARGE SCALE GENOMIC DNA]</scope>
    <source>
        <strain evidence="4">IMI 349063</strain>
    </source>
</reference>
<protein>
    <submittedName>
        <fullName evidence="3">Microtubule associated protein</fullName>
    </submittedName>
</protein>
<dbReference type="KEGG" id="chig:CH63R_02166"/>
<feature type="region of interest" description="Disordered" evidence="2">
    <location>
        <begin position="663"/>
        <end position="745"/>
    </location>
</feature>
<dbReference type="GO" id="GO:1990023">
    <property type="term" value="C:mitotic spindle midzone"/>
    <property type="evidence" value="ECO:0007669"/>
    <property type="project" value="TreeGrafter"/>
</dbReference>
<gene>
    <name evidence="3" type="ORF">CH63R_02166</name>
</gene>
<evidence type="ECO:0000256" key="2">
    <source>
        <dbReference type="SAM" id="MobiDB-lite"/>
    </source>
</evidence>
<feature type="region of interest" description="Disordered" evidence="2">
    <location>
        <begin position="760"/>
        <end position="811"/>
    </location>
</feature>
<dbReference type="InterPro" id="IPR007145">
    <property type="entry name" value="MAP65_Ase1_PRC1"/>
</dbReference>
<dbReference type="GO" id="GO:0008017">
    <property type="term" value="F:microtubule binding"/>
    <property type="evidence" value="ECO:0007669"/>
    <property type="project" value="InterPro"/>
</dbReference>
<evidence type="ECO:0000313" key="3">
    <source>
        <dbReference type="EMBL" id="OBR13440.1"/>
    </source>
</evidence>
<name>A0A1B7YN22_COLHI</name>
<dbReference type="GO" id="GO:0005737">
    <property type="term" value="C:cytoplasm"/>
    <property type="evidence" value="ECO:0007669"/>
    <property type="project" value="TreeGrafter"/>
</dbReference>
<comment type="caution">
    <text evidence="3">The sequence shown here is derived from an EMBL/GenBank/DDBJ whole genome shotgun (WGS) entry which is preliminary data.</text>
</comment>
<sequence length="811" mass="91540">MDTGYLSQQVNTIIGQLHGLFDEIGVPNHDREKREEHLFEALSKALTDQVRLVTSEKEDMVEEASRIITTIQQMEASLDDNRTHRDRHDDLQITYPLTRCLQSLKERHKQVARSHKERFEQVKKLVEALESYSSHLEATFVQIPLPPTGPNQSIPPNFDLSPSYVDKLDHEFTRVYEEYTRRVATVKALCEHIIQLWAELGTPQAQTDGAIVKYYRDSPEQLGLHQEDIERLRAKRDKLSDEKKNREKRLRELRAAVEALWEKLEVDMGERKAFLNSNRGCGVRQINEFEDELNRLNELKRQNLHLFVEDARYKLQELWDALYLSEDEMLEFTPAFSDVYSDALLEAHEREIQRLEALKEQRAPTLELVDRHKSLTHERNELAASSQDASRLMLRGQKGEKRDPGKLLREEKMRKRIAKELPKITVDLRRVLEQFEDEFGRPFLVHGERYLDVIEAEDRPAPGPRSKTPGAGAAAPASMTRPKGHARANSTAGSTTGIARPPTRNGARTPAPAPSVKRNTNNMNSAVQPRPLSAHAKSQEILRPGSAMGTVRERAQTLNRPPGSPSRIPARPPLTNLKYGTNSPERQLDRPASRMDGYATIRGGAPMRAPPPKMRDLNMVELETPVNPYKMAGLGGSIVRQVELEDPYDEDCQQPGLMRANSTLSHTSHASHASHASYASQSSHHSVGSSQHDYHSSTLRQYPPSSYSQAPPPRQISNSSNGSSNVTGSENWETYDDASEPEQDATDTYYAKVRAARGTRFEPEAASRPAANDAKRPPRPFPMMAPPGHVYSDGEGNRIISGSEWTDEDGY</sequence>
<feature type="compositionally biased region" description="Low complexity" evidence="2">
    <location>
        <begin position="663"/>
        <end position="691"/>
    </location>
</feature>
<dbReference type="Gene3D" id="1.20.58.1520">
    <property type="match status" value="1"/>
</dbReference>
<feature type="coiled-coil region" evidence="1">
    <location>
        <begin position="222"/>
        <end position="256"/>
    </location>
</feature>